<feature type="coiled-coil region" evidence="1">
    <location>
        <begin position="4"/>
        <end position="55"/>
    </location>
</feature>
<keyword evidence="1" id="KW-0175">Coiled coil</keyword>
<evidence type="ECO:0000313" key="2">
    <source>
        <dbReference type="EMBL" id="KAK3257031.1"/>
    </source>
</evidence>
<accession>A0AAE0FCV5</accession>
<reference evidence="2 3" key="1">
    <citation type="journal article" date="2015" name="Genome Biol. Evol.">
        <title>Comparative Genomics of a Bacterivorous Green Alga Reveals Evolutionary Causalities and Consequences of Phago-Mixotrophic Mode of Nutrition.</title>
        <authorList>
            <person name="Burns J.A."/>
            <person name="Paasch A."/>
            <person name="Narechania A."/>
            <person name="Kim E."/>
        </authorList>
    </citation>
    <scope>NUCLEOTIDE SEQUENCE [LARGE SCALE GENOMIC DNA]</scope>
    <source>
        <strain evidence="2 3">PLY_AMNH</strain>
    </source>
</reference>
<name>A0AAE0FCV5_9CHLO</name>
<dbReference type="AlphaFoldDB" id="A0AAE0FCV5"/>
<organism evidence="2 3">
    <name type="scientific">Cymbomonas tetramitiformis</name>
    <dbReference type="NCBI Taxonomy" id="36881"/>
    <lineage>
        <taxon>Eukaryota</taxon>
        <taxon>Viridiplantae</taxon>
        <taxon>Chlorophyta</taxon>
        <taxon>Pyramimonadophyceae</taxon>
        <taxon>Pyramimonadales</taxon>
        <taxon>Pyramimonadaceae</taxon>
        <taxon>Cymbomonas</taxon>
    </lineage>
</organism>
<dbReference type="Proteomes" id="UP001190700">
    <property type="component" value="Unassembled WGS sequence"/>
</dbReference>
<dbReference type="EMBL" id="LGRX02021115">
    <property type="protein sequence ID" value="KAK3257031.1"/>
    <property type="molecule type" value="Genomic_DNA"/>
</dbReference>
<keyword evidence="3" id="KW-1185">Reference proteome</keyword>
<protein>
    <submittedName>
        <fullName evidence="2">Uncharacterized protein</fullName>
    </submittedName>
</protein>
<proteinExistence type="predicted"/>
<sequence length="104" mass="11374">AQARERLTGALNKQASELSELRHKLREAHALTGALNKQATELTELRHKLREAHKNSSEAAPSAYKAAWISEDKPTAYRLTLNISGENQVASVAPFADLTPTKAL</sequence>
<feature type="non-terminal residue" evidence="2">
    <location>
        <position position="1"/>
    </location>
</feature>
<evidence type="ECO:0000256" key="1">
    <source>
        <dbReference type="SAM" id="Coils"/>
    </source>
</evidence>
<evidence type="ECO:0000313" key="3">
    <source>
        <dbReference type="Proteomes" id="UP001190700"/>
    </source>
</evidence>
<gene>
    <name evidence="2" type="ORF">CYMTET_33868</name>
</gene>
<comment type="caution">
    <text evidence="2">The sequence shown here is derived from an EMBL/GenBank/DDBJ whole genome shotgun (WGS) entry which is preliminary data.</text>
</comment>